<sequence length="355" mass="39302">MGQISVNRVSKSWGSFVALDSIDLDVREGEFLSVLGPSGCGKSTLLRIIAGLEAPSGGEIHLAGRNVTRDPVWKRRIGFVFQNFALWPHLSVFRNVSMGLELRRTPAAELRKRVNDALAMVQLEALADRLPSQLSGGQQQRVALARAIVLKPEVLLLDEPLSALDKNLRQDMQVELKTLQQTLGLTTVFVTHDQEEALSLSDRVVVMNKGVIEQLDTPDAIYNRPVSEYVARFVGEAFFFRGRVEERGATQGMRLAEDMVIPVEGAGQRAGRDGVAFVRPEWVTLDTPQPHGDVELPRGVVDRLMFFGQSSDYLVTLGNRQMRVKRRPDAPKFRAGDTVILRCQARLLPNAASAP</sequence>
<dbReference type="InterPro" id="IPR013611">
    <property type="entry name" value="Transp-assoc_OB_typ2"/>
</dbReference>
<dbReference type="InterPro" id="IPR027417">
    <property type="entry name" value="P-loop_NTPase"/>
</dbReference>
<comment type="similarity">
    <text evidence="1">Belongs to the ABC transporter superfamily.</text>
</comment>
<dbReference type="AlphaFoldDB" id="A0A2V3TX62"/>
<keyword evidence="3" id="KW-0547">Nucleotide-binding</keyword>
<organism evidence="6 7">
    <name type="scientific">Chelatococcus asaccharovorans</name>
    <dbReference type="NCBI Taxonomy" id="28210"/>
    <lineage>
        <taxon>Bacteria</taxon>
        <taxon>Pseudomonadati</taxon>
        <taxon>Pseudomonadota</taxon>
        <taxon>Alphaproteobacteria</taxon>
        <taxon>Hyphomicrobiales</taxon>
        <taxon>Chelatococcaceae</taxon>
        <taxon>Chelatococcus</taxon>
    </lineage>
</organism>
<dbReference type="InterPro" id="IPR008995">
    <property type="entry name" value="Mo/tungstate-bd_C_term_dom"/>
</dbReference>
<dbReference type="InterPro" id="IPR017871">
    <property type="entry name" value="ABC_transporter-like_CS"/>
</dbReference>
<dbReference type="GO" id="GO:0022857">
    <property type="term" value="F:transmembrane transporter activity"/>
    <property type="evidence" value="ECO:0007669"/>
    <property type="project" value="InterPro"/>
</dbReference>
<feature type="domain" description="ABC transporter" evidence="5">
    <location>
        <begin position="4"/>
        <end position="234"/>
    </location>
</feature>
<dbReference type="PANTHER" id="PTHR42781">
    <property type="entry name" value="SPERMIDINE/PUTRESCINE IMPORT ATP-BINDING PROTEIN POTA"/>
    <property type="match status" value="1"/>
</dbReference>
<dbReference type="InterPro" id="IPR003439">
    <property type="entry name" value="ABC_transporter-like_ATP-bd"/>
</dbReference>
<dbReference type="SMART" id="SM00382">
    <property type="entry name" value="AAA"/>
    <property type="match status" value="1"/>
</dbReference>
<dbReference type="InterPro" id="IPR003593">
    <property type="entry name" value="AAA+_ATPase"/>
</dbReference>
<dbReference type="PROSITE" id="PS00211">
    <property type="entry name" value="ABC_TRANSPORTER_1"/>
    <property type="match status" value="1"/>
</dbReference>
<evidence type="ECO:0000256" key="3">
    <source>
        <dbReference type="ARBA" id="ARBA00022741"/>
    </source>
</evidence>
<dbReference type="Gene3D" id="3.40.50.300">
    <property type="entry name" value="P-loop containing nucleotide triphosphate hydrolases"/>
    <property type="match status" value="1"/>
</dbReference>
<dbReference type="GO" id="GO:0005524">
    <property type="term" value="F:ATP binding"/>
    <property type="evidence" value="ECO:0007669"/>
    <property type="project" value="UniProtKB-KW"/>
</dbReference>
<evidence type="ECO:0000256" key="4">
    <source>
        <dbReference type="ARBA" id="ARBA00022840"/>
    </source>
</evidence>
<dbReference type="RefSeq" id="WP_170147457.1">
    <property type="nucleotide sequence ID" value="NZ_JAHBRY010000001.1"/>
</dbReference>
<keyword evidence="7" id="KW-1185">Reference proteome</keyword>
<comment type="caution">
    <text evidence="6">The sequence shown here is derived from an EMBL/GenBank/DDBJ whole genome shotgun (WGS) entry which is preliminary data.</text>
</comment>
<dbReference type="SUPFAM" id="SSF50331">
    <property type="entry name" value="MOP-like"/>
    <property type="match status" value="1"/>
</dbReference>
<keyword evidence="2" id="KW-0813">Transport</keyword>
<dbReference type="Pfam" id="PF00005">
    <property type="entry name" value="ABC_tran"/>
    <property type="match status" value="1"/>
</dbReference>
<keyword evidence="4 6" id="KW-0067">ATP-binding</keyword>
<evidence type="ECO:0000313" key="6">
    <source>
        <dbReference type="EMBL" id="PXW53565.1"/>
    </source>
</evidence>
<dbReference type="Pfam" id="PF08402">
    <property type="entry name" value="TOBE_2"/>
    <property type="match status" value="1"/>
</dbReference>
<name>A0A2V3TX62_9HYPH</name>
<dbReference type="Gene3D" id="2.40.50.100">
    <property type="match status" value="1"/>
</dbReference>
<dbReference type="PROSITE" id="PS50893">
    <property type="entry name" value="ABC_TRANSPORTER_2"/>
    <property type="match status" value="1"/>
</dbReference>
<gene>
    <name evidence="6" type="ORF">C7450_11353</name>
</gene>
<dbReference type="EMBL" id="QJJK01000013">
    <property type="protein sequence ID" value="PXW53565.1"/>
    <property type="molecule type" value="Genomic_DNA"/>
</dbReference>
<evidence type="ECO:0000259" key="5">
    <source>
        <dbReference type="PROSITE" id="PS50893"/>
    </source>
</evidence>
<dbReference type="GO" id="GO:0043190">
    <property type="term" value="C:ATP-binding cassette (ABC) transporter complex"/>
    <property type="evidence" value="ECO:0007669"/>
    <property type="project" value="InterPro"/>
</dbReference>
<evidence type="ECO:0000256" key="1">
    <source>
        <dbReference type="ARBA" id="ARBA00005417"/>
    </source>
</evidence>
<protein>
    <submittedName>
        <fullName evidence="6">Putative spermidine/putrescine transport system ATP-binding protein</fullName>
    </submittedName>
</protein>
<dbReference type="GO" id="GO:0016887">
    <property type="term" value="F:ATP hydrolysis activity"/>
    <property type="evidence" value="ECO:0007669"/>
    <property type="project" value="InterPro"/>
</dbReference>
<accession>A0A2V3TX62</accession>
<dbReference type="GO" id="GO:0015847">
    <property type="term" value="P:putrescine transport"/>
    <property type="evidence" value="ECO:0007669"/>
    <property type="project" value="UniProtKB-ARBA"/>
</dbReference>
<reference evidence="6 7" key="1">
    <citation type="submission" date="2018-05" db="EMBL/GenBank/DDBJ databases">
        <title>Genomic Encyclopedia of Type Strains, Phase IV (KMG-IV): sequencing the most valuable type-strain genomes for metagenomic binning, comparative biology and taxonomic classification.</title>
        <authorList>
            <person name="Goeker M."/>
        </authorList>
    </citation>
    <scope>NUCLEOTIDE SEQUENCE [LARGE SCALE GENOMIC DNA]</scope>
    <source>
        <strain evidence="6 7">DSM 6462</strain>
    </source>
</reference>
<dbReference type="InterPro" id="IPR050093">
    <property type="entry name" value="ABC_SmlMolc_Importer"/>
</dbReference>
<evidence type="ECO:0000256" key="2">
    <source>
        <dbReference type="ARBA" id="ARBA00022448"/>
    </source>
</evidence>
<dbReference type="FunFam" id="3.40.50.300:FF:000133">
    <property type="entry name" value="Spermidine/putrescine import ATP-binding protein PotA"/>
    <property type="match status" value="1"/>
</dbReference>
<dbReference type="PANTHER" id="PTHR42781:SF4">
    <property type="entry name" value="SPERMIDINE_PUTRESCINE IMPORT ATP-BINDING PROTEIN POTA"/>
    <property type="match status" value="1"/>
</dbReference>
<proteinExistence type="inferred from homology"/>
<dbReference type="SUPFAM" id="SSF52540">
    <property type="entry name" value="P-loop containing nucleoside triphosphate hydrolases"/>
    <property type="match status" value="1"/>
</dbReference>
<evidence type="ECO:0000313" key="7">
    <source>
        <dbReference type="Proteomes" id="UP000248021"/>
    </source>
</evidence>
<dbReference type="Proteomes" id="UP000248021">
    <property type="component" value="Unassembled WGS sequence"/>
</dbReference>